<keyword evidence="6 7" id="KW-0206">Cytoskeleton</keyword>
<sequence>MTTKRAYKLQEFVAHSSTVNCLKIGRKSSRVLVTGGEDHKVNLWAIGKPNAILSLSGHTSGIDSVSFDSSEVLVAAGAASGTIKLWDLEEAKIVRTLTGHRSNCISVDFHPFGEFFASGSLDTNLKIWDIRKKGCIHTYKGHTRGVNAIRFTPDGRWVVSGGEDNIVKVWDLTAGKLLHDFKDHEGQIQCLDFHPHEFLLATGSSDRTVKFWDLETFELIGSAGPETTGVRCLTFNPDGRNVLCGLHESLKVFSWEPIRCHDGVDVGWSKLSDLNVHEGKLLGCSYNQSCVGVWVVDISRIEPYAVGNGNRVNGHSEAKSSSVGNLSVLNENTTKATMGRLSVSQNPDPLVKETKSLGRLSVSQNSDPAKESKNLASTGSVPSTPQRVNLNTAPKTTHPSSVTASTVAAPKRSSVRASSAVNVPVFNKSDVIPVIVPRNDTRLEQAAESRKEVGMSGRSLERAAESRREAGISVRSLEQAAESRREVGIAGRSLEPAAESRREVGIAGRSLEPAAESRKEAGIVGRNLEQGTDSRKELGIVGRTMPFSLQSKTASFRKFQNSREDMDRPTISDPSETAGSKATEFSSVLDRNIFPAVKGSIQGMSAAERNVREDRYISSGKSEPNSLVDLPSSYRDENHDAQVQKTNRDAYPFESQRGGRTRSVAINWEKRGRSSNYDGSTLSISPGNASTANMPSFNAFKQRGYPPTVEKEMPSASDEDAVADVMEQHDQFISSMHSRLAKLQAVHRYWERNDVKGAINAMEKMADYAVLADVMSIVTEKMDIVTLDICTCLLPLLSGLLGSNMDRHLSICLDMLLKLVRVFGSMIYSTISASAPVGVDIEAEQRFERCNLCFIELEKVKRSLPALTRRGGSVAKSAQELNLALQEVS</sequence>
<evidence type="ECO:0000313" key="11">
    <source>
        <dbReference type="EMBL" id="OMO72153.1"/>
    </source>
</evidence>
<feature type="compositionally biased region" description="Polar residues" evidence="9">
    <location>
        <begin position="374"/>
        <end position="406"/>
    </location>
</feature>
<evidence type="ECO:0000256" key="1">
    <source>
        <dbReference type="ARBA" id="ARBA00004245"/>
    </source>
</evidence>
<dbReference type="PANTHER" id="PTHR19845:SF0">
    <property type="entry name" value="KATANIN P80 WD40 REPEAT-CONTAINING SUBUNIT B1"/>
    <property type="match status" value="1"/>
</dbReference>
<dbReference type="PANTHER" id="PTHR19845">
    <property type="entry name" value="KATANIN P80 SUBUNIT"/>
    <property type="match status" value="1"/>
</dbReference>
<evidence type="ECO:0000256" key="4">
    <source>
        <dbReference type="ARBA" id="ARBA00022701"/>
    </source>
</evidence>
<dbReference type="Pfam" id="PF13925">
    <property type="entry name" value="Katanin_con80"/>
    <property type="match status" value="1"/>
</dbReference>
<comment type="similarity">
    <text evidence="7">Belongs to the WD repeat KATNB1 family.</text>
</comment>
<dbReference type="InterPro" id="IPR036322">
    <property type="entry name" value="WD40_repeat_dom_sf"/>
</dbReference>
<dbReference type="GO" id="GO:0005874">
    <property type="term" value="C:microtubule"/>
    <property type="evidence" value="ECO:0007669"/>
    <property type="project" value="UniProtKB-KW"/>
</dbReference>
<comment type="function">
    <text evidence="7">May participate in a complex which severs microtubules in an ATP-dependent manner. Microtubule severing may promote rapid reorganization of cellular microtubule arrays.</text>
</comment>
<comment type="caution">
    <text evidence="11">The sequence shown here is derived from an EMBL/GenBank/DDBJ whole genome shotgun (WGS) entry which is preliminary data.</text>
</comment>
<feature type="domain" description="Katanin p80 subunit C-terminal" evidence="10">
    <location>
        <begin position="728"/>
        <end position="885"/>
    </location>
</feature>
<feature type="region of interest" description="Disordered" evidence="9">
    <location>
        <begin position="359"/>
        <end position="409"/>
    </location>
</feature>
<dbReference type="FunFam" id="2.130.10.10:FF:000192">
    <property type="entry name" value="Katanin p80 WD40 repeat-containing subunit B1 homolog"/>
    <property type="match status" value="1"/>
</dbReference>
<dbReference type="OMA" id="TYADIPN"/>
<dbReference type="GO" id="GO:0051013">
    <property type="term" value="P:microtubule severing"/>
    <property type="evidence" value="ECO:0007669"/>
    <property type="project" value="UniProtKB-UniRule"/>
</dbReference>
<dbReference type="Pfam" id="PF00400">
    <property type="entry name" value="WD40"/>
    <property type="match status" value="5"/>
</dbReference>
<dbReference type="SUPFAM" id="SSF50978">
    <property type="entry name" value="WD40 repeat-like"/>
    <property type="match status" value="1"/>
</dbReference>
<dbReference type="OrthoDB" id="538223at2759"/>
<dbReference type="InterPro" id="IPR015943">
    <property type="entry name" value="WD40/YVTN_repeat-like_dom_sf"/>
</dbReference>
<name>A0A1R3HPA2_COCAP</name>
<feature type="repeat" description="WD" evidence="8">
    <location>
        <begin position="97"/>
        <end position="138"/>
    </location>
</feature>
<evidence type="ECO:0000313" key="12">
    <source>
        <dbReference type="Proteomes" id="UP000188268"/>
    </source>
</evidence>
<gene>
    <name evidence="11" type="ORF">CCACVL1_17916</name>
</gene>
<dbReference type="InterPro" id="IPR020472">
    <property type="entry name" value="WD40_PAC1"/>
</dbReference>
<dbReference type="GO" id="GO:0051510">
    <property type="term" value="P:regulation of unidimensional cell growth"/>
    <property type="evidence" value="ECO:0007669"/>
    <property type="project" value="UniProtKB-ARBA"/>
</dbReference>
<accession>A0A1R3HPA2</accession>
<evidence type="ECO:0000256" key="8">
    <source>
        <dbReference type="PROSITE-ProRule" id="PRU00221"/>
    </source>
</evidence>
<feature type="region of interest" description="Disordered" evidence="9">
    <location>
        <begin position="496"/>
        <end position="520"/>
    </location>
</feature>
<keyword evidence="5" id="KW-0677">Repeat</keyword>
<dbReference type="GO" id="GO:0008352">
    <property type="term" value="C:katanin complex"/>
    <property type="evidence" value="ECO:0007669"/>
    <property type="project" value="InterPro"/>
</dbReference>
<feature type="compositionally biased region" description="Basic and acidic residues" evidence="9">
    <location>
        <begin position="561"/>
        <end position="570"/>
    </location>
</feature>
<keyword evidence="4 7" id="KW-0493">Microtubule</keyword>
<feature type="repeat" description="WD" evidence="8">
    <location>
        <begin position="55"/>
        <end position="96"/>
    </location>
</feature>
<reference evidence="11 12" key="1">
    <citation type="submission" date="2013-09" db="EMBL/GenBank/DDBJ databases">
        <title>Corchorus capsularis genome sequencing.</title>
        <authorList>
            <person name="Alam M."/>
            <person name="Haque M.S."/>
            <person name="Islam M.S."/>
            <person name="Emdad E.M."/>
            <person name="Islam M.M."/>
            <person name="Ahmed B."/>
            <person name="Halim A."/>
            <person name="Hossen Q.M.M."/>
            <person name="Hossain M.Z."/>
            <person name="Ahmed R."/>
            <person name="Khan M.M."/>
            <person name="Islam R."/>
            <person name="Rashid M.M."/>
            <person name="Khan S.A."/>
            <person name="Rahman M.S."/>
            <person name="Alam M."/>
        </authorList>
    </citation>
    <scope>NUCLEOTIDE SEQUENCE [LARGE SCALE GENOMIC DNA]</scope>
    <source>
        <strain evidence="12">cv. CVL-1</strain>
        <tissue evidence="11">Whole seedling</tissue>
    </source>
</reference>
<evidence type="ECO:0000256" key="3">
    <source>
        <dbReference type="ARBA" id="ARBA00022574"/>
    </source>
</evidence>
<dbReference type="PROSITE" id="PS00678">
    <property type="entry name" value="WD_REPEATS_1"/>
    <property type="match status" value="2"/>
</dbReference>
<evidence type="ECO:0000259" key="10">
    <source>
        <dbReference type="Pfam" id="PF13925"/>
    </source>
</evidence>
<evidence type="ECO:0000256" key="5">
    <source>
        <dbReference type="ARBA" id="ARBA00022737"/>
    </source>
</evidence>
<dbReference type="InterPro" id="IPR001680">
    <property type="entry name" value="WD40_rpt"/>
</dbReference>
<keyword evidence="2 7" id="KW-0963">Cytoplasm</keyword>
<dbReference type="Gramene" id="OMO72153">
    <property type="protein sequence ID" value="OMO72153"/>
    <property type="gene ID" value="CCACVL1_17916"/>
</dbReference>
<organism evidence="11 12">
    <name type="scientific">Corchorus capsularis</name>
    <name type="common">Jute</name>
    <dbReference type="NCBI Taxonomy" id="210143"/>
    <lineage>
        <taxon>Eukaryota</taxon>
        <taxon>Viridiplantae</taxon>
        <taxon>Streptophyta</taxon>
        <taxon>Embryophyta</taxon>
        <taxon>Tracheophyta</taxon>
        <taxon>Spermatophyta</taxon>
        <taxon>Magnoliopsida</taxon>
        <taxon>eudicotyledons</taxon>
        <taxon>Gunneridae</taxon>
        <taxon>Pentapetalae</taxon>
        <taxon>rosids</taxon>
        <taxon>malvids</taxon>
        <taxon>Malvales</taxon>
        <taxon>Malvaceae</taxon>
        <taxon>Grewioideae</taxon>
        <taxon>Apeibeae</taxon>
        <taxon>Corchorus</taxon>
    </lineage>
</organism>
<dbReference type="AlphaFoldDB" id="A0A1R3HPA2"/>
<feature type="repeat" description="WD" evidence="8">
    <location>
        <begin position="139"/>
        <end position="180"/>
    </location>
</feature>
<feature type="repeat" description="WD" evidence="8">
    <location>
        <begin position="181"/>
        <end position="222"/>
    </location>
</feature>
<proteinExistence type="inferred from homology"/>
<feature type="compositionally biased region" description="Polar residues" evidence="9">
    <location>
        <begin position="572"/>
        <end position="583"/>
    </location>
</feature>
<feature type="repeat" description="WD" evidence="8">
    <location>
        <begin position="12"/>
        <end position="54"/>
    </location>
</feature>
<dbReference type="GO" id="GO:0007019">
    <property type="term" value="P:microtubule depolymerization"/>
    <property type="evidence" value="ECO:0007669"/>
    <property type="project" value="TreeGrafter"/>
</dbReference>
<dbReference type="InterPro" id="IPR028021">
    <property type="entry name" value="Katanin_C-terminal"/>
</dbReference>
<dbReference type="Gene3D" id="2.130.10.10">
    <property type="entry name" value="YVTN repeat-like/Quinoprotein amine dehydrogenase"/>
    <property type="match status" value="2"/>
</dbReference>
<dbReference type="CDD" id="cd00200">
    <property type="entry name" value="WD40"/>
    <property type="match status" value="1"/>
</dbReference>
<dbReference type="FunFam" id="2.130.10.10:FF:000626">
    <property type="entry name" value="Katanin p80 WD40 repeat-containing subunit B1 homolog"/>
    <property type="match status" value="1"/>
</dbReference>
<dbReference type="SMART" id="SM00320">
    <property type="entry name" value="WD40"/>
    <property type="match status" value="6"/>
</dbReference>
<feature type="region of interest" description="Disordered" evidence="9">
    <location>
        <begin position="559"/>
        <end position="583"/>
    </location>
</feature>
<protein>
    <recommendedName>
        <fullName evidence="7">Katanin p80 WD40 repeat-containing subunit B1 homolog</fullName>
    </recommendedName>
</protein>
<dbReference type="PROSITE" id="PS50082">
    <property type="entry name" value="WD_REPEATS_2"/>
    <property type="match status" value="5"/>
</dbReference>
<dbReference type="GO" id="GO:0005737">
    <property type="term" value="C:cytoplasm"/>
    <property type="evidence" value="ECO:0007669"/>
    <property type="project" value="UniProtKB-UniRule"/>
</dbReference>
<dbReference type="InterPro" id="IPR026962">
    <property type="entry name" value="KTNB1"/>
</dbReference>
<dbReference type="GO" id="GO:0008017">
    <property type="term" value="F:microtubule binding"/>
    <property type="evidence" value="ECO:0007669"/>
    <property type="project" value="UniProtKB-UniRule"/>
</dbReference>
<dbReference type="HAMAP" id="MF_03022">
    <property type="entry name" value="Katanin_p80_B1"/>
    <property type="match status" value="1"/>
</dbReference>
<dbReference type="InterPro" id="IPR019775">
    <property type="entry name" value="WD40_repeat_CS"/>
</dbReference>
<evidence type="ECO:0000256" key="9">
    <source>
        <dbReference type="SAM" id="MobiDB-lite"/>
    </source>
</evidence>
<evidence type="ECO:0000256" key="2">
    <source>
        <dbReference type="ARBA" id="ARBA00022490"/>
    </source>
</evidence>
<dbReference type="EMBL" id="AWWV01011478">
    <property type="protein sequence ID" value="OMO72153.1"/>
    <property type="molecule type" value="Genomic_DNA"/>
</dbReference>
<dbReference type="Proteomes" id="UP000188268">
    <property type="component" value="Unassembled WGS sequence"/>
</dbReference>
<dbReference type="PRINTS" id="PR00320">
    <property type="entry name" value="GPROTEINBRPT"/>
</dbReference>
<keyword evidence="3 8" id="KW-0853">WD repeat</keyword>
<comment type="subcellular location">
    <subcellularLocation>
        <location evidence="1 7">Cytoplasm</location>
        <location evidence="1 7">Cytoskeleton</location>
    </subcellularLocation>
</comment>
<evidence type="ECO:0000256" key="7">
    <source>
        <dbReference type="HAMAP-Rule" id="MF_03022"/>
    </source>
</evidence>
<dbReference type="STRING" id="210143.A0A1R3HPA2"/>
<dbReference type="PROSITE" id="PS50294">
    <property type="entry name" value="WD_REPEATS_REGION"/>
    <property type="match status" value="5"/>
</dbReference>
<keyword evidence="12" id="KW-1185">Reference proteome</keyword>
<evidence type="ECO:0000256" key="6">
    <source>
        <dbReference type="ARBA" id="ARBA00023212"/>
    </source>
</evidence>